<dbReference type="RefSeq" id="WP_227011132.1">
    <property type="nucleotide sequence ID" value="NZ_BMKI01000004.1"/>
</dbReference>
<protein>
    <submittedName>
        <fullName evidence="2">Uncharacterized protein</fullName>
    </submittedName>
</protein>
<name>A0ABQ1PAT8_9ENTE</name>
<proteinExistence type="predicted"/>
<evidence type="ECO:0000313" key="3">
    <source>
        <dbReference type="Proteomes" id="UP000630615"/>
    </source>
</evidence>
<gene>
    <name evidence="2" type="ORF">GCM10011573_22820</name>
</gene>
<organism evidence="2 3">
    <name type="scientific">Enterococcus wangshanyuanii</name>
    <dbReference type="NCBI Taxonomy" id="2005703"/>
    <lineage>
        <taxon>Bacteria</taxon>
        <taxon>Bacillati</taxon>
        <taxon>Bacillota</taxon>
        <taxon>Bacilli</taxon>
        <taxon>Lactobacillales</taxon>
        <taxon>Enterococcaceae</taxon>
        <taxon>Enterococcus</taxon>
    </lineage>
</organism>
<accession>A0ABQ1PAT8</accession>
<comment type="caution">
    <text evidence="2">The sequence shown here is derived from an EMBL/GenBank/DDBJ whole genome shotgun (WGS) entry which is preliminary data.</text>
</comment>
<evidence type="ECO:0000256" key="1">
    <source>
        <dbReference type="SAM" id="Coils"/>
    </source>
</evidence>
<dbReference type="EMBL" id="BMKI01000004">
    <property type="protein sequence ID" value="GGC92645.1"/>
    <property type="molecule type" value="Genomic_DNA"/>
</dbReference>
<keyword evidence="1" id="KW-0175">Coiled coil</keyword>
<reference evidence="3" key="1">
    <citation type="journal article" date="2019" name="Int. J. Syst. Evol. Microbiol.">
        <title>The Global Catalogue of Microorganisms (GCM) 10K type strain sequencing project: providing services to taxonomists for standard genome sequencing and annotation.</title>
        <authorList>
            <consortium name="The Broad Institute Genomics Platform"/>
            <consortium name="The Broad Institute Genome Sequencing Center for Infectious Disease"/>
            <person name="Wu L."/>
            <person name="Ma J."/>
        </authorList>
    </citation>
    <scope>NUCLEOTIDE SEQUENCE [LARGE SCALE GENOMIC DNA]</scope>
    <source>
        <strain evidence="3">CGMCC 1.15942</strain>
    </source>
</reference>
<keyword evidence="3" id="KW-1185">Reference proteome</keyword>
<dbReference type="Proteomes" id="UP000630615">
    <property type="component" value="Unassembled WGS sequence"/>
</dbReference>
<feature type="coiled-coil region" evidence="1">
    <location>
        <begin position="159"/>
        <end position="186"/>
    </location>
</feature>
<evidence type="ECO:0000313" key="2">
    <source>
        <dbReference type="EMBL" id="GGC92645.1"/>
    </source>
</evidence>
<sequence>MDEQQRNIIEELKQTWYTTNEAIEELAENGKKISKASFLRAISEVDFDKDIGLVGKPLTKKEKSGGKGRPSTLYNHAAVEAVRTFALSDTYKKIQDEPIDLFVNDEWKKEITVDLKGYLTSNYKDEKINGAGIADITEYVNELVDKAVIKNYYSLIGQNKFLIHRNKELERTKERLIAESSAIEARAGELQQIANFIKQHSTSTDNLMINRTDAYFEQLVGLNKRLDEIASNL</sequence>